<comment type="caution">
    <text evidence="3">The sequence shown here is derived from an EMBL/GenBank/DDBJ whole genome shotgun (WGS) entry which is preliminary data.</text>
</comment>
<protein>
    <recommendedName>
        <fullName evidence="2">C2H2-type domain-containing protein</fullName>
    </recommendedName>
</protein>
<evidence type="ECO:0000259" key="2">
    <source>
        <dbReference type="PROSITE" id="PS00028"/>
    </source>
</evidence>
<reference evidence="3" key="2">
    <citation type="submission" date="2023-06" db="EMBL/GenBank/DDBJ databases">
        <title>Genome assembly of Pristionchus species.</title>
        <authorList>
            <person name="Yoshida K."/>
            <person name="Sommer R.J."/>
        </authorList>
    </citation>
    <scope>NUCLEOTIDE SEQUENCE</scope>
    <source>
        <strain evidence="3">RS5460</strain>
    </source>
</reference>
<dbReference type="Proteomes" id="UP001328107">
    <property type="component" value="Unassembled WGS sequence"/>
</dbReference>
<evidence type="ECO:0000313" key="3">
    <source>
        <dbReference type="EMBL" id="GMR54828.1"/>
    </source>
</evidence>
<proteinExistence type="predicted"/>
<dbReference type="SMART" id="SM00355">
    <property type="entry name" value="ZnF_C2H2"/>
    <property type="match status" value="3"/>
</dbReference>
<keyword evidence="5" id="KW-1185">Reference proteome</keyword>
<accession>A0AAN5D1I5</accession>
<dbReference type="AlphaFoldDB" id="A0AAN5D1I5"/>
<dbReference type="SUPFAM" id="SSF57667">
    <property type="entry name" value="beta-beta-alpha zinc fingers"/>
    <property type="match status" value="1"/>
</dbReference>
<sequence length="291" mass="33389">NIHPGAVCSSCSGIGGVVLKEGLYPVDFLLRSSESRAIRESNGSTRKMCDSIENGETNYWAVDGPFDLFANRRKSKPVKYKSPMRTRKGKRSGETLEWVARPLVDAATAAAAADFPLKVQQQRLMRRRLLQHLKGKGRRTKEELPEKKQKEEGSGKEERESAINRERDALCKALNKMSSLTEDGEEMRKSAKCDFCYGLVWEGELNRHIKTAHGLQPRTEETTTDRREEENDQPVCVYPCNQCDDLFFSYDDRTNHMSQKHDHKPVNCPWCQEKFHILPDFINHCSTKHRM</sequence>
<feature type="compositionally biased region" description="Basic and acidic residues" evidence="1">
    <location>
        <begin position="140"/>
        <end position="164"/>
    </location>
</feature>
<name>A0AAN5D1I5_9BILA</name>
<dbReference type="InterPro" id="IPR013087">
    <property type="entry name" value="Znf_C2H2_type"/>
</dbReference>
<evidence type="ECO:0000256" key="1">
    <source>
        <dbReference type="SAM" id="MobiDB-lite"/>
    </source>
</evidence>
<feature type="non-terminal residue" evidence="3">
    <location>
        <position position="1"/>
    </location>
</feature>
<reference evidence="5" key="1">
    <citation type="submission" date="2022-10" db="EMBL/GenBank/DDBJ databases">
        <title>Genome assembly of Pristionchus species.</title>
        <authorList>
            <person name="Yoshida K."/>
            <person name="Sommer R.J."/>
        </authorList>
    </citation>
    <scope>NUCLEOTIDE SEQUENCE [LARGE SCALE GENOMIC DNA]</scope>
    <source>
        <strain evidence="4 5">RS5460</strain>
    </source>
</reference>
<gene>
    <name evidence="3" type="ORF">PMAYCL1PPCAC_25023</name>
    <name evidence="4" type="ORF">PMAYCL1PPCAC_25024</name>
</gene>
<dbReference type="InterPro" id="IPR036236">
    <property type="entry name" value="Znf_C2H2_sf"/>
</dbReference>
<feature type="domain" description="C2H2-type" evidence="2">
    <location>
        <begin position="240"/>
        <end position="261"/>
    </location>
</feature>
<dbReference type="PROSITE" id="PS00028">
    <property type="entry name" value="ZINC_FINGER_C2H2_1"/>
    <property type="match status" value="1"/>
</dbReference>
<feature type="region of interest" description="Disordered" evidence="1">
    <location>
        <begin position="131"/>
        <end position="164"/>
    </location>
</feature>
<dbReference type="EMBL" id="BTRK01000005">
    <property type="protein sequence ID" value="GMR54828.1"/>
    <property type="molecule type" value="Genomic_DNA"/>
</dbReference>
<evidence type="ECO:0000313" key="5">
    <source>
        <dbReference type="Proteomes" id="UP001328107"/>
    </source>
</evidence>
<dbReference type="EMBL" id="BTRK01000005">
    <property type="protein sequence ID" value="GMR54829.1"/>
    <property type="molecule type" value="Genomic_DNA"/>
</dbReference>
<evidence type="ECO:0000313" key="4">
    <source>
        <dbReference type="EMBL" id="GMR54829.1"/>
    </source>
</evidence>
<organism evidence="3 5">
    <name type="scientific">Pristionchus mayeri</name>
    <dbReference type="NCBI Taxonomy" id="1317129"/>
    <lineage>
        <taxon>Eukaryota</taxon>
        <taxon>Metazoa</taxon>
        <taxon>Ecdysozoa</taxon>
        <taxon>Nematoda</taxon>
        <taxon>Chromadorea</taxon>
        <taxon>Rhabditida</taxon>
        <taxon>Rhabditina</taxon>
        <taxon>Diplogasteromorpha</taxon>
        <taxon>Diplogasteroidea</taxon>
        <taxon>Neodiplogasteridae</taxon>
        <taxon>Pristionchus</taxon>
    </lineage>
</organism>
<dbReference type="Gene3D" id="3.30.160.60">
    <property type="entry name" value="Classic Zinc Finger"/>
    <property type="match status" value="1"/>
</dbReference>